<evidence type="ECO:0000256" key="7">
    <source>
        <dbReference type="SAM" id="Phobius"/>
    </source>
</evidence>
<organism evidence="9 10">
    <name type="scientific">Mytilus coruscus</name>
    <name type="common">Sea mussel</name>
    <dbReference type="NCBI Taxonomy" id="42192"/>
    <lineage>
        <taxon>Eukaryota</taxon>
        <taxon>Metazoa</taxon>
        <taxon>Spiralia</taxon>
        <taxon>Lophotrochozoa</taxon>
        <taxon>Mollusca</taxon>
        <taxon>Bivalvia</taxon>
        <taxon>Autobranchia</taxon>
        <taxon>Pteriomorphia</taxon>
        <taxon>Mytilida</taxon>
        <taxon>Mytiloidea</taxon>
        <taxon>Mytilidae</taxon>
        <taxon>Mytilinae</taxon>
        <taxon>Mytilus</taxon>
    </lineage>
</organism>
<dbReference type="SUPFAM" id="SSF48726">
    <property type="entry name" value="Immunoglobulin"/>
    <property type="match status" value="4"/>
</dbReference>
<keyword evidence="7" id="KW-1133">Transmembrane helix</keyword>
<keyword evidence="7" id="KW-0812">Transmembrane</keyword>
<keyword evidence="2 7" id="KW-0472">Membrane</keyword>
<name>A0A6J8EPC2_MYTCO</name>
<dbReference type="InterPro" id="IPR013098">
    <property type="entry name" value="Ig_I-set"/>
</dbReference>
<dbReference type="Pfam" id="PF08205">
    <property type="entry name" value="C2-set_2"/>
    <property type="match status" value="1"/>
</dbReference>
<dbReference type="Pfam" id="PF07679">
    <property type="entry name" value="I-set"/>
    <property type="match status" value="1"/>
</dbReference>
<evidence type="ECO:0000313" key="10">
    <source>
        <dbReference type="Proteomes" id="UP000507470"/>
    </source>
</evidence>
<dbReference type="PANTHER" id="PTHR11640">
    <property type="entry name" value="NEPHRIN"/>
    <property type="match status" value="1"/>
</dbReference>
<feature type="compositionally biased region" description="Basic and acidic residues" evidence="6">
    <location>
        <begin position="652"/>
        <end position="663"/>
    </location>
</feature>
<evidence type="ECO:0000256" key="1">
    <source>
        <dbReference type="ARBA" id="ARBA00004479"/>
    </source>
</evidence>
<dbReference type="GO" id="GO:0005911">
    <property type="term" value="C:cell-cell junction"/>
    <property type="evidence" value="ECO:0007669"/>
    <property type="project" value="TreeGrafter"/>
</dbReference>
<feature type="transmembrane region" description="Helical" evidence="7">
    <location>
        <begin position="560"/>
        <end position="585"/>
    </location>
</feature>
<dbReference type="GO" id="GO:0050839">
    <property type="term" value="F:cell adhesion molecule binding"/>
    <property type="evidence" value="ECO:0007669"/>
    <property type="project" value="TreeGrafter"/>
</dbReference>
<feature type="domain" description="Ig-like" evidence="8">
    <location>
        <begin position="121"/>
        <end position="227"/>
    </location>
</feature>
<dbReference type="EMBL" id="CACVKT020009374">
    <property type="protein sequence ID" value="CAC5421803.1"/>
    <property type="molecule type" value="Genomic_DNA"/>
</dbReference>
<dbReference type="InterPro" id="IPR051275">
    <property type="entry name" value="Cell_adhesion_signaling"/>
</dbReference>
<dbReference type="InterPro" id="IPR003599">
    <property type="entry name" value="Ig_sub"/>
</dbReference>
<dbReference type="InterPro" id="IPR003598">
    <property type="entry name" value="Ig_sub2"/>
</dbReference>
<gene>
    <name evidence="9" type="ORF">MCOR_53889</name>
</gene>
<evidence type="ECO:0000256" key="5">
    <source>
        <dbReference type="ARBA" id="ARBA00023319"/>
    </source>
</evidence>
<dbReference type="Gene3D" id="2.60.40.10">
    <property type="entry name" value="Immunoglobulins"/>
    <property type="match status" value="4"/>
</dbReference>
<dbReference type="PROSITE" id="PS50835">
    <property type="entry name" value="IG_LIKE"/>
    <property type="match status" value="3"/>
</dbReference>
<accession>A0A6J8EPC2</accession>
<evidence type="ECO:0000259" key="8">
    <source>
        <dbReference type="PROSITE" id="PS50835"/>
    </source>
</evidence>
<dbReference type="SMART" id="SM00408">
    <property type="entry name" value="IGc2"/>
    <property type="match status" value="2"/>
</dbReference>
<feature type="domain" description="Ig-like" evidence="8">
    <location>
        <begin position="232"/>
        <end position="315"/>
    </location>
</feature>
<dbReference type="SMART" id="SM00409">
    <property type="entry name" value="IG"/>
    <property type="match status" value="3"/>
</dbReference>
<dbReference type="InterPro" id="IPR036179">
    <property type="entry name" value="Ig-like_dom_sf"/>
</dbReference>
<keyword evidence="10" id="KW-1185">Reference proteome</keyword>
<keyword evidence="3" id="KW-1015">Disulfide bond</keyword>
<proteinExistence type="predicted"/>
<dbReference type="OrthoDB" id="6158319at2759"/>
<evidence type="ECO:0000256" key="6">
    <source>
        <dbReference type="SAM" id="MobiDB-lite"/>
    </source>
</evidence>
<dbReference type="Proteomes" id="UP000507470">
    <property type="component" value="Unassembled WGS sequence"/>
</dbReference>
<sequence length="686" mass="76601">MNNTFLSDLTSIRLILSSEKATLGVDFTITCVSNDRAIVFRRNVTNECTIAGGYSNGTCNLIGEYNHNYKYNCNNSTGEYMYNLTIPSSFNIDTLHGSRWSCSAPIEVVSSENIQLYVNVPIANVIITTVPTDNDPVEIISDNNQNFICKTNAGRPTSRIQWYISGRNITGSATHQTNVCKPGCNGKFISSSELTYSGIIADNGKIIYCTAVNIEGHIVRSENKSIVILYSPSVHLKPKYDPYIVYQGQHNIVLTCVIDDGNPADFVTYEWNSPIGTVNTHNLTILTVNNSHSGQYSCTATNNAGTSDKATKQIDVHYGPLISNISKHQDIIEGQNLIVFPIVDSNPVARLIWWTRQNGANFRYDGYVLRINTIQRTSSGNYACYVMNTLTPSGMNEINRTTRETFYVNVEFKPFLENTRPYSPSHVTAIENNIIHLTLTLTANPTPTIEWTFRAETDWDSCNFITIVSNTTTNRLFTSSSIFIDNVNSSNFGDYAFTARNTAGVFSRRFVVMKEDWRVSQPVSSYSNCLDVILVPPVTILDASSSWLRQDMLSSTKENIGMFVAGVVTLVVGLLSLTISVIFVVRNSLKNKTLKSAKTDEYTGVQRSNPAFTDAYTTLHSDIEPRALQEQIINTYEECERTPEAHAYSSVDKMESEPNHPQHHDVNAYEECGKRIEAHAYDTLDK</sequence>
<evidence type="ECO:0000256" key="2">
    <source>
        <dbReference type="ARBA" id="ARBA00023136"/>
    </source>
</evidence>
<keyword evidence="4" id="KW-0325">Glycoprotein</keyword>
<evidence type="ECO:0000256" key="3">
    <source>
        <dbReference type="ARBA" id="ARBA00023157"/>
    </source>
</evidence>
<protein>
    <submittedName>
        <fullName evidence="9">HMCN</fullName>
    </submittedName>
</protein>
<dbReference type="PANTHER" id="PTHR11640:SF31">
    <property type="entry name" value="IRREGULAR CHIASM C-ROUGHEST PROTEIN-RELATED"/>
    <property type="match status" value="1"/>
</dbReference>
<evidence type="ECO:0000313" key="9">
    <source>
        <dbReference type="EMBL" id="CAC5421803.1"/>
    </source>
</evidence>
<dbReference type="InterPro" id="IPR013783">
    <property type="entry name" value="Ig-like_fold"/>
</dbReference>
<dbReference type="InterPro" id="IPR013162">
    <property type="entry name" value="CD80_C2-set"/>
</dbReference>
<reference evidence="9 10" key="1">
    <citation type="submission" date="2020-06" db="EMBL/GenBank/DDBJ databases">
        <authorList>
            <person name="Li R."/>
            <person name="Bekaert M."/>
        </authorList>
    </citation>
    <scope>NUCLEOTIDE SEQUENCE [LARGE SCALE GENOMIC DNA]</scope>
    <source>
        <strain evidence="10">wild</strain>
    </source>
</reference>
<dbReference type="InterPro" id="IPR007110">
    <property type="entry name" value="Ig-like_dom"/>
</dbReference>
<dbReference type="GO" id="GO:0098609">
    <property type="term" value="P:cell-cell adhesion"/>
    <property type="evidence" value="ECO:0007669"/>
    <property type="project" value="TreeGrafter"/>
</dbReference>
<comment type="subcellular location">
    <subcellularLocation>
        <location evidence="1">Membrane</location>
        <topology evidence="1">Single-pass type I membrane protein</topology>
    </subcellularLocation>
</comment>
<feature type="domain" description="Ig-like" evidence="8">
    <location>
        <begin position="320"/>
        <end position="402"/>
    </location>
</feature>
<dbReference type="AlphaFoldDB" id="A0A6J8EPC2"/>
<keyword evidence="5" id="KW-0393">Immunoglobulin domain</keyword>
<dbReference type="Pfam" id="PF13895">
    <property type="entry name" value="Ig_2"/>
    <property type="match status" value="1"/>
</dbReference>
<feature type="region of interest" description="Disordered" evidence="6">
    <location>
        <begin position="644"/>
        <end position="663"/>
    </location>
</feature>
<dbReference type="GO" id="GO:0005886">
    <property type="term" value="C:plasma membrane"/>
    <property type="evidence" value="ECO:0007669"/>
    <property type="project" value="TreeGrafter"/>
</dbReference>
<evidence type="ECO:0000256" key="4">
    <source>
        <dbReference type="ARBA" id="ARBA00023180"/>
    </source>
</evidence>